<keyword evidence="10" id="KW-1185">Reference proteome</keyword>
<name>A0A2U2BXF6_9PROT</name>
<dbReference type="EC" id="1.1.1.133" evidence="3 6"/>
<dbReference type="NCBIfam" id="TIGR01214">
    <property type="entry name" value="rmlD"/>
    <property type="match status" value="1"/>
</dbReference>
<feature type="domain" description="RmlD-like substrate binding" evidence="8">
    <location>
        <begin position="5"/>
        <end position="292"/>
    </location>
</feature>
<evidence type="ECO:0000256" key="3">
    <source>
        <dbReference type="ARBA" id="ARBA00012929"/>
    </source>
</evidence>
<dbReference type="CDD" id="cd05254">
    <property type="entry name" value="dTDP_HR_like_SDR_e"/>
    <property type="match status" value="1"/>
</dbReference>
<evidence type="ECO:0000256" key="7">
    <source>
        <dbReference type="SAM" id="MobiDB-lite"/>
    </source>
</evidence>
<comment type="catalytic activity">
    <reaction evidence="5 6">
        <text>dTDP-beta-L-rhamnose + NADP(+) = dTDP-4-dehydro-beta-L-rhamnose + NADPH + H(+)</text>
        <dbReference type="Rhea" id="RHEA:21796"/>
        <dbReference type="ChEBI" id="CHEBI:15378"/>
        <dbReference type="ChEBI" id="CHEBI:57510"/>
        <dbReference type="ChEBI" id="CHEBI:57783"/>
        <dbReference type="ChEBI" id="CHEBI:58349"/>
        <dbReference type="ChEBI" id="CHEBI:62830"/>
        <dbReference type="EC" id="1.1.1.133"/>
    </reaction>
</comment>
<proteinExistence type="inferred from homology"/>
<organism evidence="9 10">
    <name type="scientific">Marinicauda salina</name>
    <dbReference type="NCBI Taxonomy" id="2135793"/>
    <lineage>
        <taxon>Bacteria</taxon>
        <taxon>Pseudomonadati</taxon>
        <taxon>Pseudomonadota</taxon>
        <taxon>Alphaproteobacteria</taxon>
        <taxon>Maricaulales</taxon>
        <taxon>Maricaulaceae</taxon>
        <taxon>Marinicauda</taxon>
    </lineage>
</organism>
<evidence type="ECO:0000259" key="8">
    <source>
        <dbReference type="Pfam" id="PF04321"/>
    </source>
</evidence>
<evidence type="ECO:0000256" key="2">
    <source>
        <dbReference type="ARBA" id="ARBA00010944"/>
    </source>
</evidence>
<dbReference type="EMBL" id="QEXV01000001">
    <property type="protein sequence ID" value="PWE18692.1"/>
    <property type="molecule type" value="Genomic_DNA"/>
</dbReference>
<comment type="caution">
    <text evidence="9">The sequence shown here is derived from an EMBL/GenBank/DDBJ whole genome shotgun (WGS) entry which is preliminary data.</text>
</comment>
<dbReference type="GO" id="GO:0019305">
    <property type="term" value="P:dTDP-rhamnose biosynthetic process"/>
    <property type="evidence" value="ECO:0007669"/>
    <property type="project" value="UniProtKB-UniPathway"/>
</dbReference>
<comment type="cofactor">
    <cofactor evidence="6">
        <name>Mg(2+)</name>
        <dbReference type="ChEBI" id="CHEBI:18420"/>
    </cofactor>
    <text evidence="6">Binds 1 Mg(2+) ion per monomer.</text>
</comment>
<dbReference type="Proteomes" id="UP000245168">
    <property type="component" value="Unassembled WGS sequence"/>
</dbReference>
<evidence type="ECO:0000256" key="6">
    <source>
        <dbReference type="RuleBase" id="RU364082"/>
    </source>
</evidence>
<evidence type="ECO:0000256" key="5">
    <source>
        <dbReference type="ARBA" id="ARBA00048200"/>
    </source>
</evidence>
<evidence type="ECO:0000313" key="9">
    <source>
        <dbReference type="EMBL" id="PWE18692.1"/>
    </source>
</evidence>
<sequence>MRGRRLLVLGRTGQLASELARRAPAAGWTIDHMGRDQIDFENPEAAEAAFAAAERPDLVINAAAFTAVDLAESEEPTARRINAETPARLATACADRAIPFIHISTDYVFDGEKDGYYTEIDTPAPRSAYGRTKLEGERAVAAAGGRALVVRTSWVYSPFGKNFVKTMLRLGEERDTLRIVDDQYGCPTAAGDLADGLIAASERLAAGDHEGGLYHLAGTGDTSWAGFADAIFERARTRWGRRPEVERIPSSEFPTPAPRPRNSRLDSGRFARDFGYAASAWRASLDATLEELGICEAHA</sequence>
<dbReference type="InterPro" id="IPR036291">
    <property type="entry name" value="NAD(P)-bd_dom_sf"/>
</dbReference>
<dbReference type="SUPFAM" id="SSF51735">
    <property type="entry name" value="NAD(P)-binding Rossmann-fold domains"/>
    <property type="match status" value="1"/>
</dbReference>
<dbReference type="InterPro" id="IPR029903">
    <property type="entry name" value="RmlD-like-bd"/>
</dbReference>
<reference evidence="10" key="1">
    <citation type="submission" date="2018-05" db="EMBL/GenBank/DDBJ databases">
        <authorList>
            <person name="Liu B.-T."/>
        </authorList>
    </citation>
    <scope>NUCLEOTIDE SEQUENCE [LARGE SCALE GENOMIC DNA]</scope>
    <source>
        <strain evidence="10">WD6-1</strain>
    </source>
</reference>
<keyword evidence="6" id="KW-0560">Oxidoreductase</keyword>
<evidence type="ECO:0000313" key="10">
    <source>
        <dbReference type="Proteomes" id="UP000245168"/>
    </source>
</evidence>
<dbReference type="Pfam" id="PF04321">
    <property type="entry name" value="RmlD_sub_bind"/>
    <property type="match status" value="1"/>
</dbReference>
<dbReference type="UniPathway" id="UPA00124"/>
<dbReference type="OrthoDB" id="9803892at2"/>
<gene>
    <name evidence="9" type="primary">rfbD</name>
    <name evidence="9" type="ORF">DDZ18_03620</name>
</gene>
<dbReference type="GO" id="GO:0008831">
    <property type="term" value="F:dTDP-4-dehydrorhamnose reductase activity"/>
    <property type="evidence" value="ECO:0007669"/>
    <property type="project" value="UniProtKB-EC"/>
</dbReference>
<comment type="function">
    <text evidence="6">Catalyzes the reduction of dTDP-6-deoxy-L-lyxo-4-hexulose to yield dTDP-L-rhamnose.</text>
</comment>
<feature type="region of interest" description="Disordered" evidence="7">
    <location>
        <begin position="246"/>
        <end position="266"/>
    </location>
</feature>
<evidence type="ECO:0000256" key="4">
    <source>
        <dbReference type="ARBA" id="ARBA00017099"/>
    </source>
</evidence>
<comment type="pathway">
    <text evidence="1 6">Carbohydrate biosynthesis; dTDP-L-rhamnose biosynthesis.</text>
</comment>
<dbReference type="Gene3D" id="3.40.50.720">
    <property type="entry name" value="NAD(P)-binding Rossmann-like Domain"/>
    <property type="match status" value="1"/>
</dbReference>
<dbReference type="RefSeq" id="WP_109251966.1">
    <property type="nucleotide sequence ID" value="NZ_QEXV01000001.1"/>
</dbReference>
<dbReference type="Gene3D" id="3.90.25.10">
    <property type="entry name" value="UDP-galactose 4-epimerase, domain 1"/>
    <property type="match status" value="1"/>
</dbReference>
<accession>A0A2U2BXF6</accession>
<evidence type="ECO:0000256" key="1">
    <source>
        <dbReference type="ARBA" id="ARBA00004781"/>
    </source>
</evidence>
<comment type="similarity">
    <text evidence="2 6">Belongs to the dTDP-4-dehydrorhamnose reductase family.</text>
</comment>
<dbReference type="PANTHER" id="PTHR10491:SF4">
    <property type="entry name" value="METHIONINE ADENOSYLTRANSFERASE 2 SUBUNIT BETA"/>
    <property type="match status" value="1"/>
</dbReference>
<dbReference type="AlphaFoldDB" id="A0A2U2BXF6"/>
<protein>
    <recommendedName>
        <fullName evidence="4 6">dTDP-4-dehydrorhamnose reductase</fullName>
        <ecNumber evidence="3 6">1.1.1.133</ecNumber>
    </recommendedName>
</protein>
<dbReference type="InterPro" id="IPR005913">
    <property type="entry name" value="dTDP_dehydrorham_reduct"/>
</dbReference>
<dbReference type="PANTHER" id="PTHR10491">
    <property type="entry name" value="DTDP-4-DEHYDRORHAMNOSE REDUCTASE"/>
    <property type="match status" value="1"/>
</dbReference>
<keyword evidence="6" id="KW-0521">NADP</keyword>